<dbReference type="PROSITE" id="PS00063">
    <property type="entry name" value="ALDOKETO_REDUCTASE_3"/>
    <property type="match status" value="1"/>
</dbReference>
<dbReference type="Gene3D" id="3.20.20.100">
    <property type="entry name" value="NADP-dependent oxidoreductase domain"/>
    <property type="match status" value="1"/>
</dbReference>
<evidence type="ECO:0000259" key="5">
    <source>
        <dbReference type="Pfam" id="PF00248"/>
    </source>
</evidence>
<evidence type="ECO:0000313" key="6">
    <source>
        <dbReference type="EMBL" id="KAA6393653.1"/>
    </source>
</evidence>
<gene>
    <name evidence="6" type="ORF">EZS28_010820</name>
</gene>
<dbReference type="CDD" id="cd19071">
    <property type="entry name" value="AKR_AKR1-5-like"/>
    <property type="match status" value="1"/>
</dbReference>
<dbReference type="PRINTS" id="PR00069">
    <property type="entry name" value="ALDKETRDTASE"/>
</dbReference>
<evidence type="ECO:0000256" key="2">
    <source>
        <dbReference type="PIRSR" id="PIRSR000097-1"/>
    </source>
</evidence>
<dbReference type="InterPro" id="IPR020471">
    <property type="entry name" value="AKR"/>
</dbReference>
<dbReference type="AlphaFoldDB" id="A0A5J4WG87"/>
<comment type="caution">
    <text evidence="6">The sequence shown here is derived from an EMBL/GenBank/DDBJ whole genome shotgun (WGS) entry which is preliminary data.</text>
</comment>
<dbReference type="GO" id="GO:0016616">
    <property type="term" value="F:oxidoreductase activity, acting on the CH-OH group of donors, NAD or NADP as acceptor"/>
    <property type="evidence" value="ECO:0007669"/>
    <property type="project" value="UniProtKB-ARBA"/>
</dbReference>
<feature type="domain" description="NADP-dependent oxidoreductase" evidence="5">
    <location>
        <begin position="15"/>
        <end position="306"/>
    </location>
</feature>
<evidence type="ECO:0000256" key="4">
    <source>
        <dbReference type="PIRSR" id="PIRSR000097-3"/>
    </source>
</evidence>
<evidence type="ECO:0000313" key="7">
    <source>
        <dbReference type="Proteomes" id="UP000324800"/>
    </source>
</evidence>
<sequence length="325" mass="36783">MQYSTLNSGYKIPRIGLGTFKISQSDAKQAIIDAIDVGYTHLDFAEMYGNQKEIGEGLKQVFASGKVKREDLWITSKLWNTEHHPEHVEAACRKTLSDLQLSFIDLYLIHWPLCFIHDGKSNFPRDSEGNIIHDPNPVPLSETWKAMELLVDKHLVRNIGVANVPSSLLNDLWSTARIKPAVNQIELHVFLQQPRLVNFCADLGVHVTAYIPVARAGQGAIARLGPEQEGDRDRVNVYKNSTIVRLAQKHKKTEVQIALRFLMQWGKGGNNISAIPKTVHKERMVENLNVFDFELDEQDMKDLELIDEDARLCAGVINFGFNIFD</sequence>
<dbReference type="Proteomes" id="UP000324800">
    <property type="component" value="Unassembled WGS sequence"/>
</dbReference>
<feature type="active site" description="Proton donor" evidence="2">
    <location>
        <position position="48"/>
    </location>
</feature>
<dbReference type="FunFam" id="3.20.20.100:FF:000002">
    <property type="entry name" value="2,5-diketo-D-gluconic acid reductase A"/>
    <property type="match status" value="1"/>
</dbReference>
<evidence type="ECO:0000256" key="1">
    <source>
        <dbReference type="ARBA" id="ARBA00023002"/>
    </source>
</evidence>
<keyword evidence="1" id="KW-0560">Oxidoreductase</keyword>
<dbReference type="Pfam" id="PF00248">
    <property type="entry name" value="Aldo_ket_red"/>
    <property type="match status" value="1"/>
</dbReference>
<dbReference type="InterPro" id="IPR018170">
    <property type="entry name" value="Aldo/ket_reductase_CS"/>
</dbReference>
<proteinExistence type="predicted"/>
<dbReference type="InterPro" id="IPR023210">
    <property type="entry name" value="NADP_OxRdtase_dom"/>
</dbReference>
<feature type="site" description="Lowers pKa of active site Tyr" evidence="4">
    <location>
        <position position="77"/>
    </location>
</feature>
<dbReference type="PIRSF" id="PIRSF000097">
    <property type="entry name" value="AKR"/>
    <property type="match status" value="1"/>
</dbReference>
<dbReference type="PANTHER" id="PTHR11732">
    <property type="entry name" value="ALDO/KETO REDUCTASE"/>
    <property type="match status" value="1"/>
</dbReference>
<dbReference type="EMBL" id="SNRW01002174">
    <property type="protein sequence ID" value="KAA6393653.1"/>
    <property type="molecule type" value="Genomic_DNA"/>
</dbReference>
<evidence type="ECO:0000256" key="3">
    <source>
        <dbReference type="PIRSR" id="PIRSR000097-2"/>
    </source>
</evidence>
<protein>
    <submittedName>
        <fullName evidence="6">Alcohol dehydrogenase (NADP+)</fullName>
    </submittedName>
</protein>
<organism evidence="6 7">
    <name type="scientific">Streblomastix strix</name>
    <dbReference type="NCBI Taxonomy" id="222440"/>
    <lineage>
        <taxon>Eukaryota</taxon>
        <taxon>Metamonada</taxon>
        <taxon>Preaxostyla</taxon>
        <taxon>Oxymonadida</taxon>
        <taxon>Streblomastigidae</taxon>
        <taxon>Streblomastix</taxon>
    </lineage>
</organism>
<dbReference type="InterPro" id="IPR036812">
    <property type="entry name" value="NAD(P)_OxRdtase_dom_sf"/>
</dbReference>
<dbReference type="OrthoDB" id="416253at2759"/>
<name>A0A5J4WG87_9EUKA</name>
<accession>A0A5J4WG87</accession>
<reference evidence="6 7" key="1">
    <citation type="submission" date="2019-03" db="EMBL/GenBank/DDBJ databases">
        <title>Single cell metagenomics reveals metabolic interactions within the superorganism composed of flagellate Streblomastix strix and complex community of Bacteroidetes bacteria on its surface.</title>
        <authorList>
            <person name="Treitli S.C."/>
            <person name="Kolisko M."/>
            <person name="Husnik F."/>
            <person name="Keeling P."/>
            <person name="Hampl V."/>
        </authorList>
    </citation>
    <scope>NUCLEOTIDE SEQUENCE [LARGE SCALE GENOMIC DNA]</scope>
    <source>
        <strain evidence="6">ST1C</strain>
    </source>
</reference>
<dbReference type="SUPFAM" id="SSF51430">
    <property type="entry name" value="NAD(P)-linked oxidoreductase"/>
    <property type="match status" value="1"/>
</dbReference>
<feature type="binding site" evidence="3">
    <location>
        <position position="110"/>
    </location>
    <ligand>
        <name>substrate</name>
    </ligand>
</feature>